<keyword evidence="6" id="KW-0808">Transferase</keyword>
<dbReference type="PROSITE" id="PS00108">
    <property type="entry name" value="PROTEIN_KINASE_ST"/>
    <property type="match status" value="1"/>
</dbReference>
<dbReference type="SMART" id="SM00671">
    <property type="entry name" value="SEL1"/>
    <property type="match status" value="7"/>
</dbReference>
<dbReference type="InterPro" id="IPR000719">
    <property type="entry name" value="Prot_kinase_dom"/>
</dbReference>
<evidence type="ECO:0000256" key="2">
    <source>
        <dbReference type="ARBA" id="ARBA00022741"/>
    </source>
</evidence>
<protein>
    <submittedName>
        <fullName evidence="6">Kinase-like protein</fullName>
    </submittedName>
</protein>
<dbReference type="OrthoDB" id="2158504at2759"/>
<evidence type="ECO:0000256" key="3">
    <source>
        <dbReference type="ARBA" id="ARBA00022840"/>
    </source>
</evidence>
<dbReference type="InterPro" id="IPR051681">
    <property type="entry name" value="Ser/Thr_Kinases-Pseudokinases"/>
</dbReference>
<keyword evidence="1" id="KW-0723">Serine/threonine-protein kinase</keyword>
<feature type="domain" description="Protein kinase" evidence="5">
    <location>
        <begin position="24"/>
        <end position="365"/>
    </location>
</feature>
<dbReference type="AlphaFoldDB" id="A0A139ACN4"/>
<dbReference type="SUPFAM" id="SSF81901">
    <property type="entry name" value="HCP-like"/>
    <property type="match status" value="2"/>
</dbReference>
<reference evidence="6 7" key="1">
    <citation type="journal article" date="2015" name="Genome Biol. Evol.">
        <title>Phylogenomic analyses indicate that early fungi evolved digesting cell walls of algal ancestors of land plants.</title>
        <authorList>
            <person name="Chang Y."/>
            <person name="Wang S."/>
            <person name="Sekimoto S."/>
            <person name="Aerts A.L."/>
            <person name="Choi C."/>
            <person name="Clum A."/>
            <person name="LaButti K.M."/>
            <person name="Lindquist E.A."/>
            <person name="Yee Ngan C."/>
            <person name="Ohm R.A."/>
            <person name="Salamov A.A."/>
            <person name="Grigoriev I.V."/>
            <person name="Spatafora J.W."/>
            <person name="Berbee M.L."/>
        </authorList>
    </citation>
    <scope>NUCLEOTIDE SEQUENCE [LARGE SCALE GENOMIC DNA]</scope>
    <source>
        <strain evidence="6 7">JEL478</strain>
    </source>
</reference>
<dbReference type="InterPro" id="IPR011009">
    <property type="entry name" value="Kinase-like_dom_sf"/>
</dbReference>
<feature type="binding site" evidence="4">
    <location>
        <position position="52"/>
    </location>
    <ligand>
        <name>ATP</name>
        <dbReference type="ChEBI" id="CHEBI:30616"/>
    </ligand>
</feature>
<dbReference type="GO" id="GO:0004674">
    <property type="term" value="F:protein serine/threonine kinase activity"/>
    <property type="evidence" value="ECO:0007669"/>
    <property type="project" value="UniProtKB-KW"/>
</dbReference>
<dbReference type="SUPFAM" id="SSF56112">
    <property type="entry name" value="Protein kinase-like (PK-like)"/>
    <property type="match status" value="1"/>
</dbReference>
<dbReference type="SMART" id="SM00220">
    <property type="entry name" value="S_TKc"/>
    <property type="match status" value="1"/>
</dbReference>
<dbReference type="EMBL" id="KQ965771">
    <property type="protein sequence ID" value="KXS14205.1"/>
    <property type="molecule type" value="Genomic_DNA"/>
</dbReference>
<dbReference type="Pfam" id="PF07714">
    <property type="entry name" value="PK_Tyr_Ser-Thr"/>
    <property type="match status" value="1"/>
</dbReference>
<keyword evidence="6" id="KW-0418">Kinase</keyword>
<dbReference type="Gene3D" id="1.10.510.10">
    <property type="entry name" value="Transferase(Phosphotransferase) domain 1"/>
    <property type="match status" value="1"/>
</dbReference>
<gene>
    <name evidence="6" type="ORF">M427DRAFT_33382</name>
</gene>
<dbReference type="InterPro" id="IPR011990">
    <property type="entry name" value="TPR-like_helical_dom_sf"/>
</dbReference>
<dbReference type="InterPro" id="IPR008271">
    <property type="entry name" value="Ser/Thr_kinase_AS"/>
</dbReference>
<dbReference type="PROSITE" id="PS00107">
    <property type="entry name" value="PROTEIN_KINASE_ATP"/>
    <property type="match status" value="1"/>
</dbReference>
<dbReference type="Proteomes" id="UP000070544">
    <property type="component" value="Unassembled WGS sequence"/>
</dbReference>
<dbReference type="PANTHER" id="PTHR44329">
    <property type="entry name" value="SERINE/THREONINE-PROTEIN KINASE TNNI3K-RELATED"/>
    <property type="match status" value="1"/>
</dbReference>
<keyword evidence="3 4" id="KW-0067">ATP-binding</keyword>
<dbReference type="PROSITE" id="PS50011">
    <property type="entry name" value="PROTEIN_KINASE_DOM"/>
    <property type="match status" value="1"/>
</dbReference>
<evidence type="ECO:0000256" key="1">
    <source>
        <dbReference type="ARBA" id="ARBA00022527"/>
    </source>
</evidence>
<name>A0A139ACN4_GONPJ</name>
<sequence>MAASTGPEKTGVPEFWEIDPSEVKWTKTLLGAGGYGAVYEGWWRGNIKVALKRVLLKDVRTKKVSSAVHAPGEARSVAVAAEGDDNTFLATPDPSSYMDDLALRTQTLSISPKKDDRMALPFLSTMGGRSTIGGQSDGGYTRKDFDREAYVWYTMTSPFVLPLYGVGSDVNGQPYFVSPVMEKGNVKEYLMTLKPTPEDEKYHNLVAGLLYDIARGMVYLHDVANIVHTDLKAGNILVDSEGRVRVTDFGFAKPVDDVAKVTLPGTGTYLPPERLASFLGKKRSASVVTKAGDVYAFGILTWVLWTLDENPFTDFDELEKVLGGCRPSVPAGMPLDLACLMKRCWEQDPAHRPLFVDIVRELEKLWPTICSDRAPPSNTNVLSTIAASFPDGNTAFHQAQEFRDAGDLQQAIFWYKIAAELDHVEAQYELAEWCKVGVGLLYREPEIAARWYAKAAEKSHANSVCALGDFFAYGIGSCSSNVDLAKDCFARAAAQDHVVAQTRLASILDNEGCYHEALEYLKIAAKHQFSLAQARLADYYYFGRGMPHPDYFEAAKWYLKAAQQGNAAAQLNTAMCYENGRGVVKDEKEAVKWYKKAADQGHGVSQWSLGLCYWNGSGVELNKSEAIEFE</sequence>
<dbReference type="STRING" id="1344416.A0A139ACN4"/>
<accession>A0A139ACN4</accession>
<evidence type="ECO:0000313" key="7">
    <source>
        <dbReference type="Proteomes" id="UP000070544"/>
    </source>
</evidence>
<dbReference type="InterPro" id="IPR017441">
    <property type="entry name" value="Protein_kinase_ATP_BS"/>
</dbReference>
<proteinExistence type="predicted"/>
<dbReference type="InterPro" id="IPR001245">
    <property type="entry name" value="Ser-Thr/Tyr_kinase_cat_dom"/>
</dbReference>
<keyword evidence="2 4" id="KW-0547">Nucleotide-binding</keyword>
<evidence type="ECO:0000259" key="5">
    <source>
        <dbReference type="PROSITE" id="PS50011"/>
    </source>
</evidence>
<dbReference type="Gene3D" id="3.30.200.20">
    <property type="entry name" value="Phosphorylase Kinase, domain 1"/>
    <property type="match status" value="1"/>
</dbReference>
<evidence type="ECO:0000313" key="6">
    <source>
        <dbReference type="EMBL" id="KXS14205.1"/>
    </source>
</evidence>
<dbReference type="Pfam" id="PF08238">
    <property type="entry name" value="Sel1"/>
    <property type="match status" value="7"/>
</dbReference>
<dbReference type="Gene3D" id="1.25.40.10">
    <property type="entry name" value="Tetratricopeptide repeat domain"/>
    <property type="match status" value="2"/>
</dbReference>
<dbReference type="InterPro" id="IPR006597">
    <property type="entry name" value="Sel1-like"/>
</dbReference>
<keyword evidence="7" id="KW-1185">Reference proteome</keyword>
<dbReference type="GO" id="GO:0005524">
    <property type="term" value="F:ATP binding"/>
    <property type="evidence" value="ECO:0007669"/>
    <property type="project" value="UniProtKB-UniRule"/>
</dbReference>
<evidence type="ECO:0000256" key="4">
    <source>
        <dbReference type="PROSITE-ProRule" id="PRU10141"/>
    </source>
</evidence>
<organism evidence="6 7">
    <name type="scientific">Gonapodya prolifera (strain JEL478)</name>
    <name type="common">Monoblepharis prolifera</name>
    <dbReference type="NCBI Taxonomy" id="1344416"/>
    <lineage>
        <taxon>Eukaryota</taxon>
        <taxon>Fungi</taxon>
        <taxon>Fungi incertae sedis</taxon>
        <taxon>Chytridiomycota</taxon>
        <taxon>Chytridiomycota incertae sedis</taxon>
        <taxon>Monoblepharidomycetes</taxon>
        <taxon>Monoblepharidales</taxon>
        <taxon>Gonapodyaceae</taxon>
        <taxon>Gonapodya</taxon>
    </lineage>
</organism>